<name>A0A9E9CBH6_9CYAN</name>
<dbReference type="RefSeq" id="WP_268612699.1">
    <property type="nucleotide sequence ID" value="NZ_CP113797.1"/>
</dbReference>
<dbReference type="EMBL" id="CP113797">
    <property type="protein sequence ID" value="WAL62372.1"/>
    <property type="molecule type" value="Genomic_DNA"/>
</dbReference>
<dbReference type="Pfam" id="PF00293">
    <property type="entry name" value="NUDIX"/>
    <property type="match status" value="1"/>
</dbReference>
<feature type="domain" description="Nudix hydrolase" evidence="2">
    <location>
        <begin position="21"/>
        <end position="167"/>
    </location>
</feature>
<dbReference type="KEGG" id="tsin:OXH18_10395"/>
<evidence type="ECO:0000313" key="4">
    <source>
        <dbReference type="Proteomes" id="UP001163152"/>
    </source>
</evidence>
<evidence type="ECO:0000313" key="3">
    <source>
        <dbReference type="EMBL" id="WAL62372.1"/>
    </source>
</evidence>
<organism evidence="3 4">
    <name type="scientific">Thermocoleostomius sinensis A174</name>
    <dbReference type="NCBI Taxonomy" id="2016057"/>
    <lineage>
        <taxon>Bacteria</taxon>
        <taxon>Bacillati</taxon>
        <taxon>Cyanobacteriota</taxon>
        <taxon>Cyanophyceae</taxon>
        <taxon>Oculatellales</taxon>
        <taxon>Oculatellaceae</taxon>
        <taxon>Thermocoleostomius</taxon>
    </lineage>
</organism>
<dbReference type="InterPro" id="IPR020084">
    <property type="entry name" value="NUDIX_hydrolase_CS"/>
</dbReference>
<dbReference type="InterPro" id="IPR015797">
    <property type="entry name" value="NUDIX_hydrolase-like_dom_sf"/>
</dbReference>
<keyword evidence="1" id="KW-0378">Hydrolase</keyword>
<gene>
    <name evidence="3" type="ORF">OXH18_10395</name>
</gene>
<evidence type="ECO:0000259" key="2">
    <source>
        <dbReference type="PROSITE" id="PS51462"/>
    </source>
</evidence>
<reference evidence="3" key="1">
    <citation type="submission" date="2022-12" db="EMBL/GenBank/DDBJ databases">
        <title>Polyphasic identification of a Novel Hot-Spring Cyanobacterium Ocullathermofonsia sinensis gen nov. sp. nov. and Genomic Insights on its Adaptations to the Thermal Habitat.</title>
        <authorList>
            <person name="Daroch M."/>
            <person name="Tang J."/>
            <person name="Jiang Y."/>
        </authorList>
    </citation>
    <scope>NUCLEOTIDE SEQUENCE</scope>
    <source>
        <strain evidence="3">PKUAC-SCTA174</strain>
    </source>
</reference>
<keyword evidence="4" id="KW-1185">Reference proteome</keyword>
<dbReference type="PROSITE" id="PS00893">
    <property type="entry name" value="NUDIX_BOX"/>
    <property type="match status" value="1"/>
</dbReference>
<dbReference type="InterPro" id="IPR000086">
    <property type="entry name" value="NUDIX_hydrolase_dom"/>
</dbReference>
<dbReference type="SUPFAM" id="SSF55811">
    <property type="entry name" value="Nudix"/>
    <property type="match status" value="1"/>
</dbReference>
<evidence type="ECO:0000256" key="1">
    <source>
        <dbReference type="ARBA" id="ARBA00022801"/>
    </source>
</evidence>
<accession>A0A9E9CBH6</accession>
<dbReference type="Gene3D" id="3.90.79.10">
    <property type="entry name" value="Nucleoside Triphosphate Pyrophosphohydrolase"/>
    <property type="match status" value="1"/>
</dbReference>
<protein>
    <submittedName>
        <fullName evidence="3">NUDIX domain-containing protein</fullName>
    </submittedName>
</protein>
<dbReference type="GO" id="GO:0016787">
    <property type="term" value="F:hydrolase activity"/>
    <property type="evidence" value="ECO:0007669"/>
    <property type="project" value="UniProtKB-KW"/>
</dbReference>
<dbReference type="PROSITE" id="PS51462">
    <property type="entry name" value="NUDIX"/>
    <property type="match status" value="1"/>
</dbReference>
<sequence length="167" mass="19626">MKLDQLFFYIQRYYMTHLISKLPERVGAFIIRKNKVDRYELLLFRHPDCREAPIQLPGGGIDPEETIEAALHREIYEESGLTNLTLLRKVGTSQRCWLDTHHIAYRHYFLLEAPSTTPNGWEHIVHGDGFDAGLRFTYFWQRPTIEFTLAGGAQAFLNRYHLPELYD</sequence>
<dbReference type="Proteomes" id="UP001163152">
    <property type="component" value="Chromosome"/>
</dbReference>
<proteinExistence type="predicted"/>
<dbReference type="AlphaFoldDB" id="A0A9E9CBH6"/>